<protein>
    <submittedName>
        <fullName evidence="7">Transporter LysE family</fullName>
    </submittedName>
</protein>
<evidence type="ECO:0000256" key="5">
    <source>
        <dbReference type="ARBA" id="ARBA00023136"/>
    </source>
</evidence>
<keyword evidence="3 6" id="KW-0812">Transmembrane</keyword>
<gene>
    <name evidence="7" type="ORF">JCM19235_465</name>
</gene>
<dbReference type="EMBL" id="BBMR01000007">
    <property type="protein sequence ID" value="GAL21190.1"/>
    <property type="molecule type" value="Genomic_DNA"/>
</dbReference>
<accession>A0A090S0C4</accession>
<evidence type="ECO:0000256" key="6">
    <source>
        <dbReference type="SAM" id="Phobius"/>
    </source>
</evidence>
<dbReference type="GO" id="GO:0005886">
    <property type="term" value="C:plasma membrane"/>
    <property type="evidence" value="ECO:0007669"/>
    <property type="project" value="UniProtKB-SubCell"/>
</dbReference>
<comment type="subcellular location">
    <subcellularLocation>
        <location evidence="1">Cell membrane</location>
        <topology evidence="1">Multi-pass membrane protein</topology>
    </subcellularLocation>
</comment>
<sequence length="201" mass="21557">MDITVFFTGFSLGLSLILAIGAQNAFVLKQGLKRHYVFVVCAVCAISDAALITAGVSGFGVVIEKYPQVEQVARYAGAAFLFVYSFQSFRSAISSSHQLDPEGDANSSLAKTVLICLALTWLNPHVYLDTVVLLGSISTQYAPEQLSFGLGAVTASFVFFFSLGYGARLLTPIFHKPISWKILEALVGCIMLAIAISLVGF</sequence>
<evidence type="ECO:0000256" key="4">
    <source>
        <dbReference type="ARBA" id="ARBA00022989"/>
    </source>
</evidence>
<feature type="transmembrane region" description="Helical" evidence="6">
    <location>
        <begin position="6"/>
        <end position="28"/>
    </location>
</feature>
<dbReference type="PANTHER" id="PTHR30086:SF20">
    <property type="entry name" value="ARGININE EXPORTER PROTEIN ARGO-RELATED"/>
    <property type="match status" value="1"/>
</dbReference>
<feature type="transmembrane region" description="Helical" evidence="6">
    <location>
        <begin position="182"/>
        <end position="200"/>
    </location>
</feature>
<dbReference type="AlphaFoldDB" id="A0A090S0C4"/>
<evidence type="ECO:0000256" key="1">
    <source>
        <dbReference type="ARBA" id="ARBA00004651"/>
    </source>
</evidence>
<organism evidence="7 8">
    <name type="scientific">Vibrio maritimus</name>
    <dbReference type="NCBI Taxonomy" id="990268"/>
    <lineage>
        <taxon>Bacteria</taxon>
        <taxon>Pseudomonadati</taxon>
        <taxon>Pseudomonadota</taxon>
        <taxon>Gammaproteobacteria</taxon>
        <taxon>Vibrionales</taxon>
        <taxon>Vibrionaceae</taxon>
        <taxon>Vibrio</taxon>
    </lineage>
</organism>
<feature type="transmembrane region" description="Helical" evidence="6">
    <location>
        <begin position="35"/>
        <end position="60"/>
    </location>
</feature>
<evidence type="ECO:0000256" key="2">
    <source>
        <dbReference type="ARBA" id="ARBA00022475"/>
    </source>
</evidence>
<comment type="caution">
    <text evidence="7">The sequence shown here is derived from an EMBL/GenBank/DDBJ whole genome shotgun (WGS) entry which is preliminary data.</text>
</comment>
<keyword evidence="4 6" id="KW-1133">Transmembrane helix</keyword>
<dbReference type="Pfam" id="PF01810">
    <property type="entry name" value="LysE"/>
    <property type="match status" value="1"/>
</dbReference>
<keyword evidence="8" id="KW-1185">Reference proteome</keyword>
<feature type="transmembrane region" description="Helical" evidence="6">
    <location>
        <begin position="148"/>
        <end position="170"/>
    </location>
</feature>
<keyword evidence="2" id="KW-1003">Cell membrane</keyword>
<reference evidence="7 8" key="1">
    <citation type="submission" date="2014-09" db="EMBL/GenBank/DDBJ databases">
        <title>Vibrio maritimus JCM 19235. (C45) whole genome shotgun sequence.</title>
        <authorList>
            <person name="Sawabe T."/>
            <person name="Meirelles P."/>
            <person name="Nakanishi M."/>
            <person name="Sayaka M."/>
            <person name="Hattori M."/>
            <person name="Ohkuma M."/>
        </authorList>
    </citation>
    <scope>NUCLEOTIDE SEQUENCE [LARGE SCALE GENOMIC DNA]</scope>
    <source>
        <strain evidence="8">JCM19235</strain>
    </source>
</reference>
<keyword evidence="5 6" id="KW-0472">Membrane</keyword>
<evidence type="ECO:0000256" key="3">
    <source>
        <dbReference type="ARBA" id="ARBA00022692"/>
    </source>
</evidence>
<feature type="transmembrane region" description="Helical" evidence="6">
    <location>
        <begin position="72"/>
        <end position="89"/>
    </location>
</feature>
<evidence type="ECO:0000313" key="7">
    <source>
        <dbReference type="EMBL" id="GAL21190.1"/>
    </source>
</evidence>
<dbReference type="InterPro" id="IPR001123">
    <property type="entry name" value="LeuE-type"/>
</dbReference>
<evidence type="ECO:0000313" key="8">
    <source>
        <dbReference type="Proteomes" id="UP000029228"/>
    </source>
</evidence>
<dbReference type="PANTHER" id="PTHR30086">
    <property type="entry name" value="ARGININE EXPORTER PROTEIN ARGO"/>
    <property type="match status" value="1"/>
</dbReference>
<name>A0A090S0C4_9VIBR</name>
<dbReference type="STRING" id="990268.JCM19235_465"/>
<dbReference type="Proteomes" id="UP000029228">
    <property type="component" value="Unassembled WGS sequence"/>
</dbReference>
<dbReference type="GO" id="GO:0015171">
    <property type="term" value="F:amino acid transmembrane transporter activity"/>
    <property type="evidence" value="ECO:0007669"/>
    <property type="project" value="TreeGrafter"/>
</dbReference>
<proteinExistence type="predicted"/>